<feature type="transmembrane region" description="Helical" evidence="1">
    <location>
        <begin position="40"/>
        <end position="58"/>
    </location>
</feature>
<keyword evidence="1" id="KW-1133">Transmembrane helix</keyword>
<dbReference type="Proteomes" id="UP001595621">
    <property type="component" value="Unassembled WGS sequence"/>
</dbReference>
<keyword evidence="3" id="KW-1185">Reference proteome</keyword>
<evidence type="ECO:0000256" key="1">
    <source>
        <dbReference type="SAM" id="Phobius"/>
    </source>
</evidence>
<comment type="caution">
    <text evidence="2">The sequence shown here is derived from an EMBL/GenBank/DDBJ whole genome shotgun (WGS) entry which is preliminary data.</text>
</comment>
<accession>A0ABV7G9A3</accession>
<keyword evidence="1" id="KW-0812">Transmembrane</keyword>
<gene>
    <name evidence="2" type="ORF">ACFOE0_01250</name>
</gene>
<protein>
    <submittedName>
        <fullName evidence="2">Uncharacterized protein</fullName>
    </submittedName>
</protein>
<dbReference type="RefSeq" id="WP_248936600.1">
    <property type="nucleotide sequence ID" value="NZ_JAKILF010000005.1"/>
</dbReference>
<name>A0ABV7G9A3_9GAMM</name>
<organism evidence="2 3">
    <name type="scientific">Shewanella submarina</name>
    <dbReference type="NCBI Taxonomy" id="2016376"/>
    <lineage>
        <taxon>Bacteria</taxon>
        <taxon>Pseudomonadati</taxon>
        <taxon>Pseudomonadota</taxon>
        <taxon>Gammaproteobacteria</taxon>
        <taxon>Alteromonadales</taxon>
        <taxon>Shewanellaceae</taxon>
        <taxon>Shewanella</taxon>
    </lineage>
</organism>
<evidence type="ECO:0000313" key="2">
    <source>
        <dbReference type="EMBL" id="MFC3136820.1"/>
    </source>
</evidence>
<keyword evidence="1" id="KW-0472">Membrane</keyword>
<dbReference type="EMBL" id="JBHRTD010000001">
    <property type="protein sequence ID" value="MFC3136820.1"/>
    <property type="molecule type" value="Genomic_DNA"/>
</dbReference>
<feature type="transmembrane region" description="Helical" evidence="1">
    <location>
        <begin position="65"/>
        <end position="83"/>
    </location>
</feature>
<proteinExistence type="predicted"/>
<reference evidence="3" key="1">
    <citation type="journal article" date="2019" name="Int. J. Syst. Evol. Microbiol.">
        <title>The Global Catalogue of Microorganisms (GCM) 10K type strain sequencing project: providing services to taxonomists for standard genome sequencing and annotation.</title>
        <authorList>
            <consortium name="The Broad Institute Genomics Platform"/>
            <consortium name="The Broad Institute Genome Sequencing Center for Infectious Disease"/>
            <person name="Wu L."/>
            <person name="Ma J."/>
        </authorList>
    </citation>
    <scope>NUCLEOTIDE SEQUENCE [LARGE SCALE GENOMIC DNA]</scope>
    <source>
        <strain evidence="3">KCTC 52277</strain>
    </source>
</reference>
<sequence length="88" mass="9988">MKNRWPILLMLLSLLGVFATGYEFELFGKPIDFIHRPETALFYGFIITGILGLFWTLLRFKVALLISLAIALLFAGLFILGKINRGEL</sequence>
<evidence type="ECO:0000313" key="3">
    <source>
        <dbReference type="Proteomes" id="UP001595621"/>
    </source>
</evidence>